<feature type="compositionally biased region" description="Basic and acidic residues" evidence="1">
    <location>
        <begin position="410"/>
        <end position="424"/>
    </location>
</feature>
<dbReference type="EMBL" id="KN820402">
    <property type="protein sequence ID" value="KIJ06284.1"/>
    <property type="molecule type" value="Genomic_DNA"/>
</dbReference>
<reference evidence="2 3" key="1">
    <citation type="submission" date="2014-06" db="EMBL/GenBank/DDBJ databases">
        <authorList>
            <consortium name="DOE Joint Genome Institute"/>
            <person name="Kuo A."/>
            <person name="Kohler A."/>
            <person name="Nagy L.G."/>
            <person name="Floudas D."/>
            <person name="Copeland A."/>
            <person name="Barry K.W."/>
            <person name="Cichocki N."/>
            <person name="Veneault-Fourrey C."/>
            <person name="LaButti K."/>
            <person name="Lindquist E.A."/>
            <person name="Lipzen A."/>
            <person name="Lundell T."/>
            <person name="Morin E."/>
            <person name="Murat C."/>
            <person name="Sun H."/>
            <person name="Tunlid A."/>
            <person name="Henrissat B."/>
            <person name="Grigoriev I.V."/>
            <person name="Hibbett D.S."/>
            <person name="Martin F."/>
            <person name="Nordberg H.P."/>
            <person name="Cantor M.N."/>
            <person name="Hua S.X."/>
        </authorList>
    </citation>
    <scope>NUCLEOTIDE SEQUENCE [LARGE SCALE GENOMIC DNA]</scope>
    <source>
        <strain evidence="2 3">ATCC 200175</strain>
    </source>
</reference>
<feature type="compositionally biased region" description="Low complexity" evidence="1">
    <location>
        <begin position="378"/>
        <end position="390"/>
    </location>
</feature>
<evidence type="ECO:0000313" key="2">
    <source>
        <dbReference type="EMBL" id="KIJ06284.1"/>
    </source>
</evidence>
<dbReference type="HOGENOM" id="CLU_043428_0_0_1"/>
<evidence type="ECO:0000256" key="1">
    <source>
        <dbReference type="SAM" id="MobiDB-lite"/>
    </source>
</evidence>
<accession>A0A0C9SMJ5</accession>
<feature type="region of interest" description="Disordered" evidence="1">
    <location>
        <begin position="250"/>
        <end position="491"/>
    </location>
</feature>
<feature type="region of interest" description="Disordered" evidence="1">
    <location>
        <begin position="1"/>
        <end position="60"/>
    </location>
</feature>
<feature type="compositionally biased region" description="Basic and acidic residues" evidence="1">
    <location>
        <begin position="298"/>
        <end position="322"/>
    </location>
</feature>
<gene>
    <name evidence="2" type="ORF">PAXINDRAFT_20514</name>
</gene>
<dbReference type="OrthoDB" id="2662332at2759"/>
<feature type="compositionally biased region" description="Polar residues" evidence="1">
    <location>
        <begin position="327"/>
        <end position="373"/>
    </location>
</feature>
<feature type="compositionally biased region" description="Basic and acidic residues" evidence="1">
    <location>
        <begin position="462"/>
        <end position="477"/>
    </location>
</feature>
<reference evidence="3" key="2">
    <citation type="submission" date="2015-01" db="EMBL/GenBank/DDBJ databases">
        <title>Evolutionary Origins and Diversification of the Mycorrhizal Mutualists.</title>
        <authorList>
            <consortium name="DOE Joint Genome Institute"/>
            <consortium name="Mycorrhizal Genomics Consortium"/>
            <person name="Kohler A."/>
            <person name="Kuo A."/>
            <person name="Nagy L.G."/>
            <person name="Floudas D."/>
            <person name="Copeland A."/>
            <person name="Barry K.W."/>
            <person name="Cichocki N."/>
            <person name="Veneault-Fourrey C."/>
            <person name="LaButti K."/>
            <person name="Lindquist E.A."/>
            <person name="Lipzen A."/>
            <person name="Lundell T."/>
            <person name="Morin E."/>
            <person name="Murat C."/>
            <person name="Riley R."/>
            <person name="Ohm R."/>
            <person name="Sun H."/>
            <person name="Tunlid A."/>
            <person name="Henrissat B."/>
            <person name="Grigoriev I.V."/>
            <person name="Hibbett D.S."/>
            <person name="Martin F."/>
        </authorList>
    </citation>
    <scope>NUCLEOTIDE SEQUENCE [LARGE SCALE GENOMIC DNA]</scope>
    <source>
        <strain evidence="3">ATCC 200175</strain>
    </source>
</reference>
<organism evidence="2 3">
    <name type="scientific">Paxillus involutus ATCC 200175</name>
    <dbReference type="NCBI Taxonomy" id="664439"/>
    <lineage>
        <taxon>Eukaryota</taxon>
        <taxon>Fungi</taxon>
        <taxon>Dikarya</taxon>
        <taxon>Basidiomycota</taxon>
        <taxon>Agaricomycotina</taxon>
        <taxon>Agaricomycetes</taxon>
        <taxon>Agaricomycetidae</taxon>
        <taxon>Boletales</taxon>
        <taxon>Paxilineae</taxon>
        <taxon>Paxillaceae</taxon>
        <taxon>Paxillus</taxon>
    </lineage>
</organism>
<sequence length="491" mass="54031">MRTVVDRHNSLSSSSSLPCFPDHVSSNSSPEVGLLSPIGPPYTQRPPQARPSGYYQSAYTHDPQSLEEHCRNLELQMASLTAERNALRAVCYESHHQLGPIDVPIDPLLAAAPKVDMKQPTAETHPNIKFWNRADWAKWSERAENQLKSTRGIIPYLEGEHGEAISAMKVKAIRGSMRDAWNELASRGLSPVSWGRTSTTARKLFRALMEGDWPIFKLCNDAWKLEYLACTAYPGWKRAHLDNDGKLKKKVNDKEDNDSDCSHDDDGNESHHEDKGNTGPGHSSTKSKKTKKRKLSKVKSEIPAKKAKVDEAQGKTATENKNDGLVVNNSQVDDNTPMPQTDDTTTSRLPKQNDNTPPAMQRLNNTSTNSNDTALPESNVNGNSGNLVNNPKPVEASMANTSILANSRSSESDKENIDPAEGNKPKGKKTVKLVIKNPLSLSSLTAANIDMPERPPLPPPKAPEHEKPGSSQKDAKKPKGRMRVPSEQCGR</sequence>
<protein>
    <submittedName>
        <fullName evidence="2">Uncharacterized protein</fullName>
    </submittedName>
</protein>
<name>A0A0C9SMJ5_PAXIN</name>
<feature type="compositionally biased region" description="Basic and acidic residues" evidence="1">
    <location>
        <begin position="250"/>
        <end position="276"/>
    </location>
</feature>
<feature type="compositionally biased region" description="Polar residues" evidence="1">
    <location>
        <begin position="398"/>
        <end position="409"/>
    </location>
</feature>
<keyword evidence="3" id="KW-1185">Reference proteome</keyword>
<evidence type="ECO:0000313" key="3">
    <source>
        <dbReference type="Proteomes" id="UP000053647"/>
    </source>
</evidence>
<proteinExistence type="predicted"/>
<dbReference type="Proteomes" id="UP000053647">
    <property type="component" value="Unassembled WGS sequence"/>
</dbReference>
<dbReference type="AlphaFoldDB" id="A0A0C9SMJ5"/>
<feature type="compositionally biased region" description="Basic residues" evidence="1">
    <location>
        <begin position="285"/>
        <end position="297"/>
    </location>
</feature>